<dbReference type="InterPro" id="IPR014729">
    <property type="entry name" value="Rossmann-like_a/b/a_fold"/>
</dbReference>
<dbReference type="NCBIfam" id="NF040493">
    <property type="entry name" value="TA_anti_VapB"/>
    <property type="match status" value="1"/>
</dbReference>
<gene>
    <name evidence="2" type="ORF">NCTC11842_01620</name>
</gene>
<reference evidence="2 3" key="1">
    <citation type="submission" date="2018-06" db="EMBL/GenBank/DDBJ databases">
        <authorList>
            <consortium name="Pathogen Informatics"/>
            <person name="Doyle S."/>
        </authorList>
    </citation>
    <scope>NUCLEOTIDE SEQUENCE [LARGE SCALE GENOMIC DNA]</scope>
    <source>
        <strain evidence="2 3">NCTC11842</strain>
    </source>
</reference>
<sequence length="302" mass="33437">MTAFSIVQNAFTFPQSEVAIQLPERSLEEKIEGAVQAITVLIEQGWHPVVAWSGGKDSSVTLNLTLTALIWLKKAGATLPTLHVCHSDTLVENPVIKAFNRSQVSQIRAYAKAQGIAVRVWLATPSLSNDYLVSVIGGRTILSVGNNTKCQQMMKSSVLTRAKAHIKRQIRQEGVSSQGMLSIIGTRSEDDMQGFQACFLTMPYVLHMPNFSITFAYAEHMQEQQDMRTVSIFKNGKNQAVRLPNDMAYEGVGELEITREGDVITLRPARPSWASFAELPKADADFLQERQPVVGDEGRFNL</sequence>
<dbReference type="Pfam" id="PF04014">
    <property type="entry name" value="MazE_antitoxin"/>
    <property type="match status" value="1"/>
</dbReference>
<protein>
    <submittedName>
        <fullName evidence="2">VagC family protein</fullName>
    </submittedName>
</protein>
<dbReference type="InterPro" id="IPR037914">
    <property type="entry name" value="SpoVT-AbrB_sf"/>
</dbReference>
<accession>A0A2X2CHL6</accession>
<evidence type="ECO:0000313" key="2">
    <source>
        <dbReference type="EMBL" id="SPZ05156.1"/>
    </source>
</evidence>
<dbReference type="InterPro" id="IPR007159">
    <property type="entry name" value="SpoVT-AbrB_dom"/>
</dbReference>
<dbReference type="Proteomes" id="UP000250443">
    <property type="component" value="Unassembled WGS sequence"/>
</dbReference>
<feature type="domain" description="SpoVT-AbrB" evidence="1">
    <location>
        <begin position="232"/>
        <end position="273"/>
    </location>
</feature>
<evidence type="ECO:0000259" key="1">
    <source>
        <dbReference type="Pfam" id="PF04014"/>
    </source>
</evidence>
<proteinExistence type="predicted"/>
<dbReference type="Gene3D" id="3.40.50.620">
    <property type="entry name" value="HUPs"/>
    <property type="match status" value="1"/>
</dbReference>
<dbReference type="InterPro" id="IPR047976">
    <property type="entry name" value="Anti_VapB2-like"/>
</dbReference>
<evidence type="ECO:0000313" key="3">
    <source>
        <dbReference type="Proteomes" id="UP000250443"/>
    </source>
</evidence>
<dbReference type="SUPFAM" id="SSF89447">
    <property type="entry name" value="AbrB/MazE/MraZ-like"/>
    <property type="match status" value="1"/>
</dbReference>
<dbReference type="SUPFAM" id="SSF52402">
    <property type="entry name" value="Adenine nucleotide alpha hydrolases-like"/>
    <property type="match status" value="1"/>
</dbReference>
<dbReference type="GO" id="GO:0003677">
    <property type="term" value="F:DNA binding"/>
    <property type="evidence" value="ECO:0007669"/>
    <property type="project" value="InterPro"/>
</dbReference>
<dbReference type="Gene3D" id="2.10.260.10">
    <property type="match status" value="1"/>
</dbReference>
<dbReference type="AlphaFoldDB" id="A0A2X2CHL6"/>
<dbReference type="EMBL" id="UAUF01000010">
    <property type="protein sequence ID" value="SPZ05156.1"/>
    <property type="molecule type" value="Genomic_DNA"/>
</dbReference>
<organism evidence="2 3">
    <name type="scientific">Pseudomonas luteola</name>
    <dbReference type="NCBI Taxonomy" id="47886"/>
    <lineage>
        <taxon>Bacteria</taxon>
        <taxon>Pseudomonadati</taxon>
        <taxon>Pseudomonadota</taxon>
        <taxon>Gammaproteobacteria</taxon>
        <taxon>Pseudomonadales</taxon>
        <taxon>Pseudomonadaceae</taxon>
        <taxon>Pseudomonas</taxon>
    </lineage>
</organism>
<name>A0A2X2CHL6_PSELU</name>